<feature type="compositionally biased region" description="Low complexity" evidence="1">
    <location>
        <begin position="322"/>
        <end position="331"/>
    </location>
</feature>
<feature type="region of interest" description="Disordered" evidence="1">
    <location>
        <begin position="1"/>
        <end position="26"/>
    </location>
</feature>
<proteinExistence type="predicted"/>
<evidence type="ECO:0000313" key="3">
    <source>
        <dbReference type="Proteomes" id="UP000738349"/>
    </source>
</evidence>
<dbReference type="EMBL" id="JAGMUV010000005">
    <property type="protein sequence ID" value="KAH7156345.1"/>
    <property type="molecule type" value="Genomic_DNA"/>
</dbReference>
<evidence type="ECO:0000256" key="1">
    <source>
        <dbReference type="SAM" id="MobiDB-lite"/>
    </source>
</evidence>
<feature type="compositionally biased region" description="Basic and acidic residues" evidence="1">
    <location>
        <begin position="505"/>
        <end position="521"/>
    </location>
</feature>
<feature type="compositionally biased region" description="Basic residues" evidence="1">
    <location>
        <begin position="543"/>
        <end position="557"/>
    </location>
</feature>
<feature type="compositionally biased region" description="Basic residues" evidence="1">
    <location>
        <begin position="83"/>
        <end position="92"/>
    </location>
</feature>
<feature type="compositionally biased region" description="Basic and acidic residues" evidence="1">
    <location>
        <begin position="528"/>
        <end position="538"/>
    </location>
</feature>
<dbReference type="InterPro" id="IPR038769">
    <property type="entry name" value="MTC4"/>
</dbReference>
<feature type="compositionally biased region" description="Basic and acidic residues" evidence="1">
    <location>
        <begin position="737"/>
        <end position="746"/>
    </location>
</feature>
<reference evidence="2" key="1">
    <citation type="journal article" date="2021" name="Nat. Commun.">
        <title>Genetic determinants of endophytism in the Arabidopsis root mycobiome.</title>
        <authorList>
            <person name="Mesny F."/>
            <person name="Miyauchi S."/>
            <person name="Thiergart T."/>
            <person name="Pickel B."/>
            <person name="Atanasova L."/>
            <person name="Karlsson M."/>
            <person name="Huettel B."/>
            <person name="Barry K.W."/>
            <person name="Haridas S."/>
            <person name="Chen C."/>
            <person name="Bauer D."/>
            <person name="Andreopoulos W."/>
            <person name="Pangilinan J."/>
            <person name="LaButti K."/>
            <person name="Riley R."/>
            <person name="Lipzen A."/>
            <person name="Clum A."/>
            <person name="Drula E."/>
            <person name="Henrissat B."/>
            <person name="Kohler A."/>
            <person name="Grigoriev I.V."/>
            <person name="Martin F.M."/>
            <person name="Hacquard S."/>
        </authorList>
    </citation>
    <scope>NUCLEOTIDE SEQUENCE</scope>
    <source>
        <strain evidence="2">MPI-CAGE-AT-0147</strain>
    </source>
</reference>
<feature type="compositionally biased region" description="Basic residues" evidence="1">
    <location>
        <begin position="789"/>
        <end position="800"/>
    </location>
</feature>
<dbReference type="AlphaFoldDB" id="A0A9P9JDA8"/>
<feature type="compositionally biased region" description="Polar residues" evidence="1">
    <location>
        <begin position="625"/>
        <end position="650"/>
    </location>
</feature>
<feature type="region of interest" description="Disordered" evidence="1">
    <location>
        <begin position="236"/>
        <end position="278"/>
    </location>
</feature>
<accession>A0A9P9JDA8</accession>
<feature type="compositionally biased region" description="Basic and acidic residues" evidence="1">
    <location>
        <begin position="954"/>
        <end position="971"/>
    </location>
</feature>
<keyword evidence="3" id="KW-1185">Reference proteome</keyword>
<feature type="region of interest" description="Disordered" evidence="1">
    <location>
        <begin position="44"/>
        <end position="186"/>
    </location>
</feature>
<evidence type="ECO:0000313" key="2">
    <source>
        <dbReference type="EMBL" id="KAH7156345.1"/>
    </source>
</evidence>
<dbReference type="PANTHER" id="PTHR38426:SF1">
    <property type="entry name" value="MAINTENANCE OF TELOMERE CAPPING PROTEIN 4"/>
    <property type="match status" value="1"/>
</dbReference>
<feature type="compositionally biased region" description="Low complexity" evidence="1">
    <location>
        <begin position="717"/>
        <end position="732"/>
    </location>
</feature>
<dbReference type="Proteomes" id="UP000738349">
    <property type="component" value="Unassembled WGS sequence"/>
</dbReference>
<feature type="region of interest" description="Disordered" evidence="1">
    <location>
        <begin position="411"/>
        <end position="431"/>
    </location>
</feature>
<feature type="compositionally biased region" description="Polar residues" evidence="1">
    <location>
        <begin position="763"/>
        <end position="773"/>
    </location>
</feature>
<feature type="compositionally biased region" description="Polar residues" evidence="1">
    <location>
        <begin position="236"/>
        <end position="247"/>
    </location>
</feature>
<sequence length="1223" mass="136863">MTDKRAPSSLAAYGRRDGPVTPEVPTRFSYDHASRAEPATIGALLNAPNSPERPLAFSDDELLPRFHLKTREPGQSSGLNAGRARRVRRTHKAQPGGAFLLQGAVAGDDDNNQSRRPRNRSQQRPKEGSSPLSTSAPRDFGLGINAGGGRNRTRIVSPDTSQEELFVKRRDGHSRKPRASHQASTALDVDSTQIVNMALNLSESRRIASRRNITRTNPPRLAPVQDAPAGGNLKTHLQQQRKTTRNISPIPAQALTPRLSGVRSSSPLRPPFDPGNENSYRYHFSTSTLARAQKAREHLELMSQYRRLLEVLPPLKLGPDRPSASSSPSSPINGKLSKFGSSEPIIPGGREYNPLQYIRNRKVRARERLVIDGDVQGFSDVESVKSWVEKASQRASTLNILSGDGSSILPPFPSADEVESQPSLDSAPKSGLRARRPRVDWFFEPCDMIADAYWVERDHHKQLIEDRNWLKIFPEGAVLSRPMSRQTDEPGTGVTPFPTNTLDDAELRRDSKELKLIRPDTEQSQGSTKERAKQKLHDIGGGFHRHTASTHSHHLRIRKDSFSDSGSDNEVKSEGKPKRSRQTRAGTISSHTNDLLEKQMLEMIAQEAKQRLSHVTENDAEYMQAGSSTTPEHSLFSKQTSNRKWSLTDPSDSDHRSLREKAQMESMPGYHLEKYDTGTSRRRRQGLEDVDSPQAMSPELNSVPCNLPGPPTGLQLSAPSSRSSSPSRNPFSKVKRALRDKGRDDSSEPQQGEAEDSDHRSSFPESTSLNQGRTWPERLPSTSRPAHEGHKHHRSTSVRHRRDDEIGLRGIFKGPRIDTVIRGSVSRLGDMLWKKDSAFETPSETFSDDSENEQARGRARLSLSLSRSNSKRNNEVQHNPKHFLDTMPQFQPVSEVYGRSTMTDNKLAPESGIHSAKSSRLNLPGLEVPNAVPSVPHRTVDEVLAANAEASESESCRESAPDSSRAGDKMPKSVTPVVRFSEPDNFRSRKWSIVDQPQPRECQVSKREIARLRTLILASGIKAMEISRRAQEAKKPLANGSLLSPRRSTRSNIAGVPWAEIAKLTPKASLPSDQEIPYCDHYPLASETLSIAIETEVERWQMSSDRFTGQTRPKLEERIWCVRSRIADELSGMTGEAADQADETGKDLALGQLLKIKRVVDLIEELSRNRRRRFRWLRRGMWSVVEWVLVGFMWYVWFVVTILRILLGIGQGTWSGIRWLLWL</sequence>
<dbReference type="PANTHER" id="PTHR38426">
    <property type="entry name" value="MAINTENANCE OF TELOMERE CAPPING PROTEIN 4"/>
    <property type="match status" value="1"/>
</dbReference>
<comment type="caution">
    <text evidence="2">The sequence shown here is derived from an EMBL/GenBank/DDBJ whole genome shotgun (WGS) entry which is preliminary data.</text>
</comment>
<feature type="region of interest" description="Disordered" evidence="1">
    <location>
        <begin position="947"/>
        <end position="979"/>
    </location>
</feature>
<feature type="region of interest" description="Disordered" evidence="1">
    <location>
        <begin position="319"/>
        <end position="345"/>
    </location>
</feature>
<feature type="compositionally biased region" description="Basic and acidic residues" evidence="1">
    <location>
        <begin position="652"/>
        <end position="663"/>
    </location>
</feature>
<feature type="region of interest" description="Disordered" evidence="1">
    <location>
        <begin position="481"/>
        <end position="591"/>
    </location>
</feature>
<gene>
    <name evidence="2" type="ORF">EDB81DRAFT_387732</name>
</gene>
<dbReference type="OrthoDB" id="5402622at2759"/>
<organism evidence="2 3">
    <name type="scientific">Dactylonectria macrodidyma</name>
    <dbReference type="NCBI Taxonomy" id="307937"/>
    <lineage>
        <taxon>Eukaryota</taxon>
        <taxon>Fungi</taxon>
        <taxon>Dikarya</taxon>
        <taxon>Ascomycota</taxon>
        <taxon>Pezizomycotina</taxon>
        <taxon>Sordariomycetes</taxon>
        <taxon>Hypocreomycetidae</taxon>
        <taxon>Hypocreales</taxon>
        <taxon>Nectriaceae</taxon>
        <taxon>Dactylonectria</taxon>
    </lineage>
</organism>
<protein>
    <submittedName>
        <fullName evidence="2">Uncharacterized protein</fullName>
    </submittedName>
</protein>
<name>A0A9P9JDA8_9HYPO</name>
<feature type="compositionally biased region" description="Basic residues" evidence="1">
    <location>
        <begin position="170"/>
        <end position="179"/>
    </location>
</feature>
<feature type="region of interest" description="Disordered" evidence="1">
    <location>
        <begin position="623"/>
        <end position="802"/>
    </location>
</feature>